<evidence type="ECO:0000313" key="5">
    <source>
        <dbReference type="EMBL" id="KVI02187.1"/>
    </source>
</evidence>
<dbReference type="GO" id="GO:0015369">
    <property type="term" value="F:calcium:proton antiporter activity"/>
    <property type="evidence" value="ECO:0007669"/>
    <property type="project" value="TreeGrafter"/>
</dbReference>
<organism evidence="5 6">
    <name type="scientific">Cynara cardunculus var. scolymus</name>
    <name type="common">Globe artichoke</name>
    <name type="synonym">Cynara scolymus</name>
    <dbReference type="NCBI Taxonomy" id="59895"/>
    <lineage>
        <taxon>Eukaryota</taxon>
        <taxon>Viridiplantae</taxon>
        <taxon>Streptophyta</taxon>
        <taxon>Embryophyta</taxon>
        <taxon>Tracheophyta</taxon>
        <taxon>Spermatophyta</taxon>
        <taxon>Magnoliopsida</taxon>
        <taxon>eudicotyledons</taxon>
        <taxon>Gunneridae</taxon>
        <taxon>Pentapetalae</taxon>
        <taxon>asterids</taxon>
        <taxon>campanulids</taxon>
        <taxon>Asterales</taxon>
        <taxon>Asteraceae</taxon>
        <taxon>Carduoideae</taxon>
        <taxon>Cardueae</taxon>
        <taxon>Carduinae</taxon>
        <taxon>Cynara</taxon>
    </lineage>
</organism>
<keyword evidence="2" id="KW-0406">Ion transport</keyword>
<keyword evidence="3" id="KW-0472">Membrane</keyword>
<feature type="transmembrane region" description="Helical" evidence="3">
    <location>
        <begin position="84"/>
        <end position="106"/>
    </location>
</feature>
<evidence type="ECO:0000256" key="4">
    <source>
        <dbReference type="SAM" id="SignalP"/>
    </source>
</evidence>
<protein>
    <submittedName>
        <fullName evidence="5">Uncharacterized protein</fullName>
    </submittedName>
</protein>
<feature type="transmembrane region" description="Helical" evidence="3">
    <location>
        <begin position="118"/>
        <end position="145"/>
    </location>
</feature>
<dbReference type="OMA" id="VIDAWIC"/>
<keyword evidence="1" id="KW-0813">Transport</keyword>
<dbReference type="PANTHER" id="PTHR31503:SF79">
    <property type="entry name" value="CALCIUM-BINDING EF-HAND PROTEIN"/>
    <property type="match status" value="1"/>
</dbReference>
<proteinExistence type="predicted"/>
<gene>
    <name evidence="5" type="ORF">Ccrd_019529</name>
</gene>
<evidence type="ECO:0000256" key="2">
    <source>
        <dbReference type="ARBA" id="ARBA00023065"/>
    </source>
</evidence>
<dbReference type="EMBL" id="LEKV01002660">
    <property type="protein sequence ID" value="KVI02187.1"/>
    <property type="molecule type" value="Genomic_DNA"/>
</dbReference>
<feature type="transmembrane region" description="Helical" evidence="3">
    <location>
        <begin position="165"/>
        <end position="186"/>
    </location>
</feature>
<keyword evidence="3" id="KW-1133">Transmembrane helix</keyword>
<keyword evidence="1" id="KW-0050">Antiport</keyword>
<dbReference type="Gramene" id="KVI02187">
    <property type="protein sequence ID" value="KVI02187"/>
    <property type="gene ID" value="Ccrd_019529"/>
</dbReference>
<keyword evidence="4" id="KW-0732">Signal</keyword>
<feature type="chain" id="PRO_5007119374" evidence="4">
    <location>
        <begin position="29"/>
        <end position="544"/>
    </location>
</feature>
<dbReference type="PANTHER" id="PTHR31503">
    <property type="entry name" value="VACUOLAR CALCIUM ION TRANSPORTER"/>
    <property type="match status" value="1"/>
</dbReference>
<feature type="signal peptide" evidence="4">
    <location>
        <begin position="1"/>
        <end position="28"/>
    </location>
</feature>
<dbReference type="AlphaFoldDB" id="A0A103Y461"/>
<dbReference type="GO" id="GO:0016020">
    <property type="term" value="C:membrane"/>
    <property type="evidence" value="ECO:0007669"/>
    <property type="project" value="InterPro"/>
</dbReference>
<evidence type="ECO:0000256" key="1">
    <source>
        <dbReference type="ARBA" id="ARBA00022449"/>
    </source>
</evidence>
<comment type="caution">
    <text evidence="5">The sequence shown here is derived from an EMBL/GenBank/DDBJ whole genome shotgun (WGS) entry which is preliminary data.</text>
</comment>
<accession>A0A103Y461</accession>
<keyword evidence="6" id="KW-1185">Reference proteome</keyword>
<sequence length="544" mass="62181">MGKLVVSRRSASCFVFLVLVLSAGKVAGRVHYDADAIDQLLLSDGSVSGHEEDSILHDHLKGMDYCEGKSCHQMYGFLPCSTNLPGHIFLIVIYEYLLYCGELCVTRLSHNEAAEEHLAIAVGLFVGSSILLLTLVWGCCIFVGQRKFDDVGSGVVIDAWICLDAQFMLLSLLPFIVILIPMAVGVSSASERFVLSLSLLVAVLCLFTYFFSQSSFGDHFRNENYRSLEYTDIERKMEMHVPFYEVQELMRHRSKHLMSMGMEMEEKIMGRDVTFDFKEWFYQKIHSMDDPYFSYKSNQVARLLLEEKHSLMGLLVDRKVSHDVHTDTEKAIDSLFENIVTDGIEQSELKQYLESQYKPDKPELYKEVVRMIRTYLDATEEDGNVDPKEFKCEMKARLWEIEHYKSPNHPLTHSVQIFSESVNIPPFYISFVFLPLATRYRTALAAIGAAKKKRSRTTSSTFSEIYRQVLMNNLIGFALLLRVMTYRGLTWHFSAEVLTLVIVCGIMGIFASSSSKFPNWTLIIALPLYPLSFIFLILVNAHFR</sequence>
<reference evidence="5 6" key="1">
    <citation type="journal article" date="2016" name="Sci. Rep.">
        <title>The genome sequence of the outbreeding globe artichoke constructed de novo incorporating a phase-aware low-pass sequencing strategy of F1 progeny.</title>
        <authorList>
            <person name="Scaglione D."/>
            <person name="Reyes-Chin-Wo S."/>
            <person name="Acquadro A."/>
            <person name="Froenicke L."/>
            <person name="Portis E."/>
            <person name="Beitel C."/>
            <person name="Tirone M."/>
            <person name="Mauro R."/>
            <person name="Lo Monaco A."/>
            <person name="Mauromicale G."/>
            <person name="Faccioli P."/>
            <person name="Cattivelli L."/>
            <person name="Rieseberg L."/>
            <person name="Michelmore R."/>
            <person name="Lanteri S."/>
        </authorList>
    </citation>
    <scope>NUCLEOTIDE SEQUENCE [LARGE SCALE GENOMIC DNA]</scope>
    <source>
        <strain evidence="5">2C</strain>
    </source>
</reference>
<evidence type="ECO:0000256" key="3">
    <source>
        <dbReference type="SAM" id="Phobius"/>
    </source>
</evidence>
<dbReference type="Proteomes" id="UP000243975">
    <property type="component" value="Unassembled WGS sequence"/>
</dbReference>
<dbReference type="InterPro" id="IPR004713">
    <property type="entry name" value="CaH_exchang"/>
</dbReference>
<feature type="transmembrane region" description="Helical" evidence="3">
    <location>
        <begin position="522"/>
        <end position="543"/>
    </location>
</feature>
<feature type="transmembrane region" description="Helical" evidence="3">
    <location>
        <begin position="193"/>
        <end position="212"/>
    </location>
</feature>
<dbReference type="GO" id="GO:0006874">
    <property type="term" value="P:intracellular calcium ion homeostasis"/>
    <property type="evidence" value="ECO:0007669"/>
    <property type="project" value="TreeGrafter"/>
</dbReference>
<feature type="transmembrane region" description="Helical" evidence="3">
    <location>
        <begin position="491"/>
        <end position="510"/>
    </location>
</feature>
<evidence type="ECO:0000313" key="6">
    <source>
        <dbReference type="Proteomes" id="UP000243975"/>
    </source>
</evidence>
<keyword evidence="3" id="KW-0812">Transmembrane</keyword>
<name>A0A103Y461_CYNCS</name>